<dbReference type="EMBL" id="VFOS01000001">
    <property type="protein sequence ID" value="TQL64357.1"/>
    <property type="molecule type" value="Genomic_DNA"/>
</dbReference>
<keyword evidence="1" id="KW-0813">Transport</keyword>
<keyword evidence="2" id="KW-0547">Nucleotide-binding</keyword>
<dbReference type="OrthoDB" id="9789994at2"/>
<dbReference type="CDD" id="cd03225">
    <property type="entry name" value="ABC_cobalt_CbiO_domain1"/>
    <property type="match status" value="1"/>
</dbReference>
<accession>A0A542ZVH0</accession>
<protein>
    <submittedName>
        <fullName evidence="5">Iron complex transport system ATP-binding protein</fullName>
    </submittedName>
</protein>
<dbReference type="RefSeq" id="WP_142119241.1">
    <property type="nucleotide sequence ID" value="NZ_BAAASV010000003.1"/>
</dbReference>
<proteinExistence type="predicted"/>
<dbReference type="Pfam" id="PF00005">
    <property type="entry name" value="ABC_tran"/>
    <property type="match status" value="1"/>
</dbReference>
<dbReference type="GO" id="GO:0005524">
    <property type="term" value="F:ATP binding"/>
    <property type="evidence" value="ECO:0007669"/>
    <property type="project" value="UniProtKB-KW"/>
</dbReference>
<dbReference type="InterPro" id="IPR027417">
    <property type="entry name" value="P-loop_NTPase"/>
</dbReference>
<dbReference type="FunFam" id="3.40.50.300:FF:001031">
    <property type="entry name" value="Iron ABC transporter ATP-binding protein"/>
    <property type="match status" value="1"/>
</dbReference>
<dbReference type="GO" id="GO:0016020">
    <property type="term" value="C:membrane"/>
    <property type="evidence" value="ECO:0007669"/>
    <property type="project" value="InterPro"/>
</dbReference>
<dbReference type="InterPro" id="IPR003439">
    <property type="entry name" value="ABC_transporter-like_ATP-bd"/>
</dbReference>
<dbReference type="SUPFAM" id="SSF52540">
    <property type="entry name" value="P-loop containing nucleoside triphosphate hydrolases"/>
    <property type="match status" value="1"/>
</dbReference>
<dbReference type="PANTHER" id="PTHR43158">
    <property type="entry name" value="SKFA PEPTIDE EXPORT ATP-BINDING PROTEIN SKFE"/>
    <property type="match status" value="1"/>
</dbReference>
<evidence type="ECO:0000256" key="3">
    <source>
        <dbReference type="ARBA" id="ARBA00022840"/>
    </source>
</evidence>
<evidence type="ECO:0000259" key="4">
    <source>
        <dbReference type="PROSITE" id="PS50893"/>
    </source>
</evidence>
<evidence type="ECO:0000256" key="1">
    <source>
        <dbReference type="ARBA" id="ARBA00022448"/>
    </source>
</evidence>
<comment type="caution">
    <text evidence="5">The sequence shown here is derived from an EMBL/GenBank/DDBJ whole genome shotgun (WGS) entry which is preliminary data.</text>
</comment>
<dbReference type="GO" id="GO:0022857">
    <property type="term" value="F:transmembrane transporter activity"/>
    <property type="evidence" value="ECO:0007669"/>
    <property type="project" value="UniProtKB-ARBA"/>
</dbReference>
<feature type="domain" description="ABC transporter" evidence="4">
    <location>
        <begin position="5"/>
        <end position="245"/>
    </location>
</feature>
<dbReference type="Gene3D" id="3.40.50.300">
    <property type="entry name" value="P-loop containing nucleotide triphosphate hydrolases"/>
    <property type="match status" value="1"/>
</dbReference>
<reference evidence="5 6" key="1">
    <citation type="submission" date="2019-06" db="EMBL/GenBank/DDBJ databases">
        <title>Sequencing the genomes of 1000 actinobacteria strains.</title>
        <authorList>
            <person name="Klenk H.-P."/>
        </authorList>
    </citation>
    <scope>NUCLEOTIDE SEQUENCE [LARGE SCALE GENOMIC DNA]</scope>
    <source>
        <strain evidence="5 6">DSM 4813</strain>
    </source>
</reference>
<organism evidence="5 6">
    <name type="scientific">Rarobacter faecitabidus</name>
    <dbReference type="NCBI Taxonomy" id="13243"/>
    <lineage>
        <taxon>Bacteria</taxon>
        <taxon>Bacillati</taxon>
        <taxon>Actinomycetota</taxon>
        <taxon>Actinomycetes</taxon>
        <taxon>Micrococcales</taxon>
        <taxon>Rarobacteraceae</taxon>
        <taxon>Rarobacter</taxon>
    </lineage>
</organism>
<evidence type="ECO:0000256" key="2">
    <source>
        <dbReference type="ARBA" id="ARBA00022741"/>
    </source>
</evidence>
<gene>
    <name evidence="5" type="ORF">FB461_0859</name>
</gene>
<dbReference type="Proteomes" id="UP000315389">
    <property type="component" value="Unassembled WGS sequence"/>
</dbReference>
<evidence type="ECO:0000313" key="5">
    <source>
        <dbReference type="EMBL" id="TQL64357.1"/>
    </source>
</evidence>
<sequence length="261" mass="28809">MTSVIEFDNVSVNRGSKQILDSVNWRAQADERWVLLGRNGAGKTTLLQIAGGLMFPSRGTARILGEQLGRVDVFELRPRIGLCSAALSARIPDYEKARDVILTAAYAVTGRWREEYDEVDIARAQDLMNLFEIDHLADRVYGTLSEGERKRVQISRALMADPELLLLDEPSAGLDLGAREELLAALTEIARDPKSPAIVLVTHHVEEIPEGFTHGLLIKDGHVSATGRLDDVMTSENLSEAFGLQLEISRHGQRFSAHATQ</sequence>
<dbReference type="PANTHER" id="PTHR43158:SF2">
    <property type="entry name" value="SKFA PEPTIDE EXPORT ATP-BINDING PROTEIN SKFE"/>
    <property type="match status" value="1"/>
</dbReference>
<dbReference type="SMART" id="SM00382">
    <property type="entry name" value="AAA"/>
    <property type="match status" value="1"/>
</dbReference>
<dbReference type="InterPro" id="IPR003593">
    <property type="entry name" value="AAA+_ATPase"/>
</dbReference>
<dbReference type="GO" id="GO:0016887">
    <property type="term" value="F:ATP hydrolysis activity"/>
    <property type="evidence" value="ECO:0007669"/>
    <property type="project" value="InterPro"/>
</dbReference>
<dbReference type="PROSITE" id="PS50893">
    <property type="entry name" value="ABC_TRANSPORTER_2"/>
    <property type="match status" value="1"/>
</dbReference>
<dbReference type="InterPro" id="IPR015856">
    <property type="entry name" value="ABC_transpr_CbiO/EcfA_su"/>
</dbReference>
<keyword evidence="6" id="KW-1185">Reference proteome</keyword>
<evidence type="ECO:0000313" key="6">
    <source>
        <dbReference type="Proteomes" id="UP000315389"/>
    </source>
</evidence>
<name>A0A542ZVH0_RARFA</name>
<dbReference type="AlphaFoldDB" id="A0A542ZVH0"/>
<keyword evidence="3 5" id="KW-0067">ATP-binding</keyword>